<feature type="domain" description="Malonyl-CoA decarboxylase C-terminal" evidence="1">
    <location>
        <begin position="221"/>
        <end position="488"/>
    </location>
</feature>
<evidence type="ECO:0008006" key="5">
    <source>
        <dbReference type="Google" id="ProtNLM"/>
    </source>
</evidence>
<comment type="caution">
    <text evidence="3">The sequence shown here is derived from an EMBL/GenBank/DDBJ whole genome shotgun (WGS) entry which is preliminary data.</text>
</comment>
<dbReference type="Gene3D" id="1.20.140.90">
    <property type="entry name" value="Malonyl-CoA decarboxylase, oligemerization domain"/>
    <property type="match status" value="1"/>
</dbReference>
<protein>
    <recommendedName>
        <fullName evidence="5">Malonyl-CoA decarboxylase</fullName>
    </recommendedName>
</protein>
<gene>
    <name evidence="3" type="ORF">CVLEPA_LOCUS5648</name>
</gene>
<dbReference type="Gene3D" id="3.40.630.150">
    <property type="entry name" value="Malonyl-CoA decarboxylase, catalytic domain"/>
    <property type="match status" value="1"/>
</dbReference>
<dbReference type="PANTHER" id="PTHR28641">
    <property type="match status" value="1"/>
</dbReference>
<feature type="domain" description="Malonyl-CoA decarboxylase N-terminal" evidence="2">
    <location>
        <begin position="120"/>
        <end position="218"/>
    </location>
</feature>
<sequence length="522" mass="60218">MLLQHISKVFSVKNCFLCRISYNLRPRKNWSDETPFMKDLSLIRNPRRTFGLTMHHSKYVNVDKTKVLLQKCIDNAMVFDKNSHQSILVSTATIQGFCDHYQNLDAEKRKMVLLHLSNEYGVQHQKVAQSCESFMLNIKAERKDATLLQAEERLRFQLQPLYNHLFVLIGRLDGGVKFLTDLRGDTIKFAIQPTCSSEEGRKLRDLSGHLKSTLSLWFSVGLLNLTRVTWESSADILEKVAKQEAVHQVRNWVDLKHRLGVNRRCFSFYHSSMPREPLILLHVALTDDITREITDIVDYSRKPPESCEAITSKTTAIFYSITSTQPGLQGIEFGVHIIRAVVQELCQALPNLSQFSSLSPIPRFRHWLMGQISQALKDETALLTHEEMTSLKQFFNVDGDQESMEHLQSVLQDKIWMKDDATCNVLRSPLVRLCAHYLHHVKYRGYAFDPVANFHLRNGAVVWRINWLADPSVKGFQQSFGLMVNYRYYLQEMEGNSRDYIVEKQVHASSKVTELSGTRCHL</sequence>
<proteinExistence type="predicted"/>
<dbReference type="Pfam" id="PF05292">
    <property type="entry name" value="MCD"/>
    <property type="match status" value="1"/>
</dbReference>
<dbReference type="PANTHER" id="PTHR28641:SF1">
    <property type="entry name" value="MALONYL-COA DECARBOXYLASE, MITOCHONDRIAL"/>
    <property type="match status" value="1"/>
</dbReference>
<organism evidence="3 4">
    <name type="scientific">Clavelina lepadiformis</name>
    <name type="common">Light-bulb sea squirt</name>
    <name type="synonym">Ascidia lepadiformis</name>
    <dbReference type="NCBI Taxonomy" id="159417"/>
    <lineage>
        <taxon>Eukaryota</taxon>
        <taxon>Metazoa</taxon>
        <taxon>Chordata</taxon>
        <taxon>Tunicata</taxon>
        <taxon>Ascidiacea</taxon>
        <taxon>Aplousobranchia</taxon>
        <taxon>Clavelinidae</taxon>
        <taxon>Clavelina</taxon>
    </lineage>
</organism>
<evidence type="ECO:0000313" key="4">
    <source>
        <dbReference type="Proteomes" id="UP001642483"/>
    </source>
</evidence>
<dbReference type="Proteomes" id="UP001642483">
    <property type="component" value="Unassembled WGS sequence"/>
</dbReference>
<dbReference type="InterPro" id="IPR007956">
    <property type="entry name" value="Malonyl_CoA_deC_C"/>
</dbReference>
<evidence type="ECO:0000259" key="2">
    <source>
        <dbReference type="Pfam" id="PF17408"/>
    </source>
</evidence>
<dbReference type="InterPro" id="IPR038917">
    <property type="entry name" value="Malonyl_CoA_deC"/>
</dbReference>
<evidence type="ECO:0000313" key="3">
    <source>
        <dbReference type="EMBL" id="CAK8676168.1"/>
    </source>
</evidence>
<dbReference type="InterPro" id="IPR042303">
    <property type="entry name" value="Malonyl_CoA_deC_C_sf"/>
</dbReference>
<dbReference type="EMBL" id="CAWYQH010000024">
    <property type="protein sequence ID" value="CAK8676168.1"/>
    <property type="molecule type" value="Genomic_DNA"/>
</dbReference>
<dbReference type="InterPro" id="IPR035372">
    <property type="entry name" value="MCD_N"/>
</dbReference>
<accession>A0ABP0FBH2</accession>
<evidence type="ECO:0000259" key="1">
    <source>
        <dbReference type="Pfam" id="PF05292"/>
    </source>
</evidence>
<reference evidence="3 4" key="1">
    <citation type="submission" date="2024-02" db="EMBL/GenBank/DDBJ databases">
        <authorList>
            <person name="Daric V."/>
            <person name="Darras S."/>
        </authorList>
    </citation>
    <scope>NUCLEOTIDE SEQUENCE [LARGE SCALE GENOMIC DNA]</scope>
</reference>
<dbReference type="Pfam" id="PF17408">
    <property type="entry name" value="MCD_N"/>
    <property type="match status" value="1"/>
</dbReference>
<keyword evidence="4" id="KW-1185">Reference proteome</keyword>
<name>A0ABP0FBH2_CLALP</name>
<dbReference type="InterPro" id="IPR038351">
    <property type="entry name" value="MCD_N_sf"/>
</dbReference>